<reference evidence="2 3" key="2">
    <citation type="submission" date="2019-09" db="EMBL/GenBank/DDBJ databases">
        <authorList>
            <person name="Jin C."/>
        </authorList>
    </citation>
    <scope>NUCLEOTIDE SEQUENCE [LARGE SCALE GENOMIC DNA]</scope>
    <source>
        <strain evidence="2 3">BN140078</strain>
    </source>
</reference>
<dbReference type="Proteomes" id="UP000324611">
    <property type="component" value="Unassembled WGS sequence"/>
</dbReference>
<organism evidence="2 3">
    <name type="scientific">Chitinophaga agrisoli</name>
    <dbReference type="NCBI Taxonomy" id="2607653"/>
    <lineage>
        <taxon>Bacteria</taxon>
        <taxon>Pseudomonadati</taxon>
        <taxon>Bacteroidota</taxon>
        <taxon>Chitinophagia</taxon>
        <taxon>Chitinophagales</taxon>
        <taxon>Chitinophagaceae</taxon>
        <taxon>Chitinophaga</taxon>
    </lineage>
</organism>
<feature type="region of interest" description="Disordered" evidence="1">
    <location>
        <begin position="103"/>
        <end position="134"/>
    </location>
</feature>
<keyword evidence="3" id="KW-1185">Reference proteome</keyword>
<dbReference type="AlphaFoldDB" id="A0A5B2VRF9"/>
<gene>
    <name evidence="2" type="ORF">F0L74_32030</name>
</gene>
<sequence length="192" mass="21223">MAKQTGPVFITGTYNGICFYKLGGKHYARRRSSLSGKRVKKDPAFQLTMVYAGMFAQASAIAAEVYRDLPARSRQVALYRAMTSQANGLLKKGIDATEIKKQLTAQHHPTETPSQTITSRPVTQNTQPHTPAKSIRILSARLVKRPLLRDRNGALHVSMQGLTANTTPNGITTLRARRQSRFTVKAHPPADR</sequence>
<evidence type="ECO:0000313" key="3">
    <source>
        <dbReference type="Proteomes" id="UP000324611"/>
    </source>
</evidence>
<evidence type="ECO:0000313" key="2">
    <source>
        <dbReference type="EMBL" id="KAA2240767.1"/>
    </source>
</evidence>
<protein>
    <submittedName>
        <fullName evidence="2">Uncharacterized protein</fullName>
    </submittedName>
</protein>
<accession>A0A5B2VRF9</accession>
<name>A0A5B2VRF9_9BACT</name>
<dbReference type="RefSeq" id="WP_149841945.1">
    <property type="nucleotide sequence ID" value="NZ_VUOC01000004.1"/>
</dbReference>
<feature type="compositionally biased region" description="Polar residues" evidence="1">
    <location>
        <begin position="103"/>
        <end position="129"/>
    </location>
</feature>
<proteinExistence type="predicted"/>
<evidence type="ECO:0000256" key="1">
    <source>
        <dbReference type="SAM" id="MobiDB-lite"/>
    </source>
</evidence>
<comment type="caution">
    <text evidence="2">The sequence shown here is derived from an EMBL/GenBank/DDBJ whole genome shotgun (WGS) entry which is preliminary data.</text>
</comment>
<reference evidence="2 3" key="1">
    <citation type="submission" date="2019-09" db="EMBL/GenBank/DDBJ databases">
        <title>Chitinophaga ginsengihumi sp. nov., isolated from soil of ginseng rhizosphere.</title>
        <authorList>
            <person name="Lee J."/>
        </authorList>
    </citation>
    <scope>NUCLEOTIDE SEQUENCE [LARGE SCALE GENOMIC DNA]</scope>
    <source>
        <strain evidence="2 3">BN140078</strain>
    </source>
</reference>
<dbReference type="EMBL" id="VUOC01000004">
    <property type="protein sequence ID" value="KAA2240767.1"/>
    <property type="molecule type" value="Genomic_DNA"/>
</dbReference>